<feature type="domain" description="Tyr recombinase" evidence="6">
    <location>
        <begin position="197"/>
        <end position="395"/>
    </location>
</feature>
<dbReference type="Proteomes" id="UP000305674">
    <property type="component" value="Unassembled WGS sequence"/>
</dbReference>
<gene>
    <name evidence="8" type="ORF">FCL40_15270</name>
</gene>
<dbReference type="Gene3D" id="1.10.150.130">
    <property type="match status" value="1"/>
</dbReference>
<dbReference type="PROSITE" id="PS51898">
    <property type="entry name" value="TYR_RECOMBINASE"/>
    <property type="match status" value="1"/>
</dbReference>
<dbReference type="Pfam" id="PF00589">
    <property type="entry name" value="Phage_integrase"/>
    <property type="match status" value="1"/>
</dbReference>
<dbReference type="InterPro" id="IPR011010">
    <property type="entry name" value="DNA_brk_join_enz"/>
</dbReference>
<keyword evidence="3 5" id="KW-0238">DNA-binding</keyword>
<dbReference type="InterPro" id="IPR038488">
    <property type="entry name" value="Integrase_DNA-bd_sf"/>
</dbReference>
<reference evidence="8 9" key="1">
    <citation type="submission" date="2019-04" db="EMBL/GenBank/DDBJ databases">
        <authorList>
            <person name="Hwang J.C."/>
        </authorList>
    </citation>
    <scope>NUCLEOTIDE SEQUENCE [LARGE SCALE GENOMIC DNA]</scope>
    <source>
        <strain evidence="8 9">IMCC35001</strain>
    </source>
</reference>
<comment type="similarity">
    <text evidence="1">Belongs to the 'phage' integrase family.</text>
</comment>
<evidence type="ECO:0000313" key="8">
    <source>
        <dbReference type="EMBL" id="TKB47573.1"/>
    </source>
</evidence>
<dbReference type="PANTHER" id="PTHR30629:SF2">
    <property type="entry name" value="PROPHAGE INTEGRASE INTS-RELATED"/>
    <property type="match status" value="1"/>
</dbReference>
<sequence>MNDKQIKAFLRAGLKQRKPVGGGLYLRVQSTKSAAWEVRYTINGKRRTMTLAGGQYPELSLADANAEAARIKQLARQGIDPLAERERANQVTIHTVDDLFEDWFQTLTRRLKHPEIPKRIYTKEIKPLIGTLPISEVNARDIRAVIQKVSNSGRPATANDTLMYCKQLFNHACKLDLATANPASAFKVSDAGGIEKSRDRVLSIKELNTVFEVLRQHPMLFNRDNYVALALLLVLGVRKGELIAAKWQEFKFDDMVWHLPASRSKTGIAIIIPLPQAIIPWLQELKVRSCGSDYVFPSRRSSKRRPYIADDTLNHALAKMFGKKVASNGTQYDDLLGAAGIRHFTIHDLRRTCRSLLAEVGVAGHIAERCLNHKVKGVEGIYDRYDYLEERRQALNQVASLVCPIVNNPSTHNGSSLGNTETHLHSEAS</sequence>
<keyword evidence="4" id="KW-0233">DNA recombination</keyword>
<evidence type="ECO:0000313" key="9">
    <source>
        <dbReference type="Proteomes" id="UP000305674"/>
    </source>
</evidence>
<keyword evidence="2" id="KW-0229">DNA integration</keyword>
<protein>
    <submittedName>
        <fullName evidence="8">DUF4102 domain-containing protein</fullName>
    </submittedName>
</protein>
<dbReference type="GO" id="GO:0015074">
    <property type="term" value="P:DNA integration"/>
    <property type="evidence" value="ECO:0007669"/>
    <property type="project" value="UniProtKB-KW"/>
</dbReference>
<dbReference type="InterPro" id="IPR050808">
    <property type="entry name" value="Phage_Integrase"/>
</dbReference>
<evidence type="ECO:0000256" key="3">
    <source>
        <dbReference type="ARBA" id="ARBA00023125"/>
    </source>
</evidence>
<accession>A0A4U1BA06</accession>
<evidence type="ECO:0000256" key="4">
    <source>
        <dbReference type="ARBA" id="ARBA00023172"/>
    </source>
</evidence>
<keyword evidence="9" id="KW-1185">Reference proteome</keyword>
<evidence type="ECO:0000256" key="1">
    <source>
        <dbReference type="ARBA" id="ARBA00008857"/>
    </source>
</evidence>
<evidence type="ECO:0000256" key="2">
    <source>
        <dbReference type="ARBA" id="ARBA00022908"/>
    </source>
</evidence>
<dbReference type="InterPro" id="IPR002104">
    <property type="entry name" value="Integrase_catalytic"/>
</dbReference>
<dbReference type="SUPFAM" id="SSF56349">
    <property type="entry name" value="DNA breaking-rejoining enzymes"/>
    <property type="match status" value="1"/>
</dbReference>
<feature type="domain" description="Core-binding (CB)" evidence="7">
    <location>
        <begin position="94"/>
        <end position="173"/>
    </location>
</feature>
<dbReference type="InterPro" id="IPR013762">
    <property type="entry name" value="Integrase-like_cat_sf"/>
</dbReference>
<dbReference type="Pfam" id="PF22022">
    <property type="entry name" value="Phage_int_M"/>
    <property type="match status" value="1"/>
</dbReference>
<comment type="caution">
    <text evidence="8">The sequence shown here is derived from an EMBL/GenBank/DDBJ whole genome shotgun (WGS) entry which is preliminary data.</text>
</comment>
<dbReference type="GO" id="GO:0003677">
    <property type="term" value="F:DNA binding"/>
    <property type="evidence" value="ECO:0007669"/>
    <property type="project" value="UniProtKB-UniRule"/>
</dbReference>
<dbReference type="RefSeq" id="WP_136854165.1">
    <property type="nucleotide sequence ID" value="NZ_SWCI01000013.1"/>
</dbReference>
<dbReference type="InterPro" id="IPR053876">
    <property type="entry name" value="Phage_int_M"/>
</dbReference>
<evidence type="ECO:0000259" key="7">
    <source>
        <dbReference type="PROSITE" id="PS51900"/>
    </source>
</evidence>
<evidence type="ECO:0000256" key="5">
    <source>
        <dbReference type="PROSITE-ProRule" id="PRU01248"/>
    </source>
</evidence>
<dbReference type="InterPro" id="IPR025166">
    <property type="entry name" value="Integrase_DNA_bind_dom"/>
</dbReference>
<dbReference type="PROSITE" id="PS51900">
    <property type="entry name" value="CB"/>
    <property type="match status" value="1"/>
</dbReference>
<dbReference type="InterPro" id="IPR010998">
    <property type="entry name" value="Integrase_recombinase_N"/>
</dbReference>
<dbReference type="Gene3D" id="1.10.443.10">
    <property type="entry name" value="Intergrase catalytic core"/>
    <property type="match status" value="1"/>
</dbReference>
<evidence type="ECO:0000259" key="6">
    <source>
        <dbReference type="PROSITE" id="PS51898"/>
    </source>
</evidence>
<dbReference type="CDD" id="cd00801">
    <property type="entry name" value="INT_P4_C"/>
    <property type="match status" value="1"/>
</dbReference>
<dbReference type="AlphaFoldDB" id="A0A4U1BA06"/>
<dbReference type="InterPro" id="IPR044068">
    <property type="entry name" value="CB"/>
</dbReference>
<dbReference type="PANTHER" id="PTHR30629">
    <property type="entry name" value="PROPHAGE INTEGRASE"/>
    <property type="match status" value="1"/>
</dbReference>
<dbReference type="GO" id="GO:0006310">
    <property type="term" value="P:DNA recombination"/>
    <property type="evidence" value="ECO:0007669"/>
    <property type="project" value="UniProtKB-KW"/>
</dbReference>
<name>A0A4U1BA06_9GAMM</name>
<dbReference type="OrthoDB" id="9795573at2"/>
<dbReference type="Gene3D" id="3.30.160.390">
    <property type="entry name" value="Integrase, DNA-binding domain"/>
    <property type="match status" value="1"/>
</dbReference>
<dbReference type="Pfam" id="PF13356">
    <property type="entry name" value="Arm-DNA-bind_3"/>
    <property type="match status" value="1"/>
</dbReference>
<dbReference type="EMBL" id="SWCI01000013">
    <property type="protein sequence ID" value="TKB47573.1"/>
    <property type="molecule type" value="Genomic_DNA"/>
</dbReference>
<proteinExistence type="inferred from homology"/>
<organism evidence="8 9">
    <name type="scientific">Ferrimonas sediminicola</name>
    <dbReference type="NCBI Taxonomy" id="2569538"/>
    <lineage>
        <taxon>Bacteria</taxon>
        <taxon>Pseudomonadati</taxon>
        <taxon>Pseudomonadota</taxon>
        <taxon>Gammaproteobacteria</taxon>
        <taxon>Alteromonadales</taxon>
        <taxon>Ferrimonadaceae</taxon>
        <taxon>Ferrimonas</taxon>
    </lineage>
</organism>